<evidence type="ECO:0000313" key="1">
    <source>
        <dbReference type="EMBL" id="CVK21627.1"/>
    </source>
</evidence>
<comment type="caution">
    <text evidence="1">The sequence shown here is derived from an EMBL/GenBank/DDBJ whole genome shotgun (WGS) entry which is preliminary data.</text>
</comment>
<organism evidence="1 2">
    <name type="scientific">Sporomusa sphaeroides DSM 2875</name>
    <dbReference type="NCBI Taxonomy" id="1337886"/>
    <lineage>
        <taxon>Bacteria</taxon>
        <taxon>Bacillati</taxon>
        <taxon>Bacillota</taxon>
        <taxon>Negativicutes</taxon>
        <taxon>Selenomonadales</taxon>
        <taxon>Sporomusaceae</taxon>
        <taxon>Sporomusa</taxon>
    </lineage>
</organism>
<protein>
    <submittedName>
        <fullName evidence="1">Uncharacterized protein</fullName>
    </submittedName>
</protein>
<gene>
    <name evidence="1" type="ORF">SSPH_04319</name>
</gene>
<dbReference type="EMBL" id="FCOW01000041">
    <property type="protein sequence ID" value="CVK21627.1"/>
    <property type="molecule type" value="Genomic_DNA"/>
</dbReference>
<reference evidence="1 2" key="1">
    <citation type="submission" date="2016-01" db="EMBL/GenBank/DDBJ databases">
        <authorList>
            <person name="Brown R."/>
        </authorList>
    </citation>
    <scope>NUCLEOTIDE SEQUENCE [LARGE SCALE GENOMIC DNA]</scope>
    <source>
        <strain evidence="1">Sporomusa sphaeroides DSM 2875</strain>
    </source>
</reference>
<evidence type="ECO:0000313" key="2">
    <source>
        <dbReference type="Proteomes" id="UP000245702"/>
    </source>
</evidence>
<dbReference type="RefSeq" id="WP_075758229.1">
    <property type="nucleotide sequence ID" value="NZ_CP146991.1"/>
</dbReference>
<sequence>MMGMRTITGIAAEGLASTYGANSTAAKAAGKQAAAAQTGDAFFQIQQAAVGKQKLEFGEAVQVLNRRLRVFSPKGMFENYYSKSGSGDGFSNLARNSLLSLVDAYNNVNGMIKSSGYVTEEGKRLLNGVQALLQGKDGQDYLNMGLTLDKNTGMIKLDEQKLVSFLGENAEQAKKLLVDKGFLAPMLQNIVEDVLGKKEDYYFCRPFSVSV</sequence>
<keyword evidence="2" id="KW-1185">Reference proteome</keyword>
<proteinExistence type="predicted"/>
<name>A0ABP2CBF3_9FIRM</name>
<dbReference type="Proteomes" id="UP000245702">
    <property type="component" value="Unassembled WGS sequence"/>
</dbReference>
<accession>A0ABP2CBF3</accession>